<accession>A0ACD3BFV2</accession>
<dbReference type="EMBL" id="ML208259">
    <property type="protein sequence ID" value="TFK76781.1"/>
    <property type="molecule type" value="Genomic_DNA"/>
</dbReference>
<proteinExistence type="predicted"/>
<gene>
    <name evidence="1" type="ORF">BDN72DRAFT_783238</name>
</gene>
<reference evidence="1 2" key="1">
    <citation type="journal article" date="2019" name="Nat. Ecol. Evol.">
        <title>Megaphylogeny resolves global patterns of mushroom evolution.</title>
        <authorList>
            <person name="Varga T."/>
            <person name="Krizsan K."/>
            <person name="Foldi C."/>
            <person name="Dima B."/>
            <person name="Sanchez-Garcia M."/>
            <person name="Sanchez-Ramirez S."/>
            <person name="Szollosi G.J."/>
            <person name="Szarkandi J.G."/>
            <person name="Papp V."/>
            <person name="Albert L."/>
            <person name="Andreopoulos W."/>
            <person name="Angelini C."/>
            <person name="Antonin V."/>
            <person name="Barry K.W."/>
            <person name="Bougher N.L."/>
            <person name="Buchanan P."/>
            <person name="Buyck B."/>
            <person name="Bense V."/>
            <person name="Catcheside P."/>
            <person name="Chovatia M."/>
            <person name="Cooper J."/>
            <person name="Damon W."/>
            <person name="Desjardin D."/>
            <person name="Finy P."/>
            <person name="Geml J."/>
            <person name="Haridas S."/>
            <person name="Hughes K."/>
            <person name="Justo A."/>
            <person name="Karasinski D."/>
            <person name="Kautmanova I."/>
            <person name="Kiss B."/>
            <person name="Kocsube S."/>
            <person name="Kotiranta H."/>
            <person name="LaButti K.M."/>
            <person name="Lechner B.E."/>
            <person name="Liimatainen K."/>
            <person name="Lipzen A."/>
            <person name="Lukacs Z."/>
            <person name="Mihaltcheva S."/>
            <person name="Morgado L.N."/>
            <person name="Niskanen T."/>
            <person name="Noordeloos M.E."/>
            <person name="Ohm R.A."/>
            <person name="Ortiz-Santana B."/>
            <person name="Ovrebo C."/>
            <person name="Racz N."/>
            <person name="Riley R."/>
            <person name="Savchenko A."/>
            <person name="Shiryaev A."/>
            <person name="Soop K."/>
            <person name="Spirin V."/>
            <person name="Szebenyi C."/>
            <person name="Tomsovsky M."/>
            <person name="Tulloss R.E."/>
            <person name="Uehling J."/>
            <person name="Grigoriev I.V."/>
            <person name="Vagvolgyi C."/>
            <person name="Papp T."/>
            <person name="Martin F.M."/>
            <person name="Miettinen O."/>
            <person name="Hibbett D.S."/>
            <person name="Nagy L.G."/>
        </authorList>
    </citation>
    <scope>NUCLEOTIDE SEQUENCE [LARGE SCALE GENOMIC DNA]</scope>
    <source>
        <strain evidence="1 2">NL-1719</strain>
    </source>
</reference>
<evidence type="ECO:0000313" key="2">
    <source>
        <dbReference type="Proteomes" id="UP000308600"/>
    </source>
</evidence>
<evidence type="ECO:0000313" key="1">
    <source>
        <dbReference type="EMBL" id="TFK76781.1"/>
    </source>
</evidence>
<keyword evidence="1" id="KW-0489">Methyltransferase</keyword>
<sequence length="225" mass="24954">MIPTPDLSHLTSKDYDLVYEPAEDTFLLLDAFETQAGVLRELQPKICLEIGSGSGCVSAFLASILGPSSLYFCTDINPYACTCTRNTGTQNKVVLDCINASFAKPLMLRLRHSVDVIVFNPPYVPTLEDEAEDAQNDHDIRGSWAGGQDGMSVTNLFLQDVETLLSSKGFFFLVALKDNDIPSIQNRMLQDHGLQSKIILQRRAGREHLFILQFERVDKAIALEG</sequence>
<protein>
    <submittedName>
        <fullName evidence="1">S-adenosyl-L-methionine-dependent methyltransferase</fullName>
    </submittedName>
</protein>
<keyword evidence="2" id="KW-1185">Reference proteome</keyword>
<keyword evidence="1" id="KW-0808">Transferase</keyword>
<dbReference type="Proteomes" id="UP000308600">
    <property type="component" value="Unassembled WGS sequence"/>
</dbReference>
<organism evidence="1 2">
    <name type="scientific">Pluteus cervinus</name>
    <dbReference type="NCBI Taxonomy" id="181527"/>
    <lineage>
        <taxon>Eukaryota</taxon>
        <taxon>Fungi</taxon>
        <taxon>Dikarya</taxon>
        <taxon>Basidiomycota</taxon>
        <taxon>Agaricomycotina</taxon>
        <taxon>Agaricomycetes</taxon>
        <taxon>Agaricomycetidae</taxon>
        <taxon>Agaricales</taxon>
        <taxon>Pluteineae</taxon>
        <taxon>Pluteaceae</taxon>
        <taxon>Pluteus</taxon>
    </lineage>
</organism>
<name>A0ACD3BFV2_9AGAR</name>